<keyword evidence="7" id="KW-1185">Reference proteome</keyword>
<reference evidence="6 7" key="1">
    <citation type="submission" date="2019-02" db="EMBL/GenBank/DDBJ databases">
        <title>Dyella amyloliquefaciens sp. nov., isolated from forest soil.</title>
        <authorList>
            <person name="Gao Z.-H."/>
            <person name="Qiu L.-H."/>
        </authorList>
    </citation>
    <scope>NUCLEOTIDE SEQUENCE [LARGE SCALE GENOMIC DNA]</scope>
    <source>
        <strain evidence="6 7">KACC 12747</strain>
    </source>
</reference>
<protein>
    <recommendedName>
        <fullName evidence="2">diguanylate cyclase</fullName>
        <ecNumber evidence="2">2.7.7.65</ecNumber>
    </recommendedName>
</protein>
<dbReference type="CDD" id="cd01949">
    <property type="entry name" value="GGDEF"/>
    <property type="match status" value="1"/>
</dbReference>
<comment type="catalytic activity">
    <reaction evidence="3">
        <text>2 GTP = 3',3'-c-di-GMP + 2 diphosphate</text>
        <dbReference type="Rhea" id="RHEA:24898"/>
        <dbReference type="ChEBI" id="CHEBI:33019"/>
        <dbReference type="ChEBI" id="CHEBI:37565"/>
        <dbReference type="ChEBI" id="CHEBI:58805"/>
        <dbReference type="EC" id="2.7.7.65"/>
    </reaction>
</comment>
<dbReference type="AlphaFoldDB" id="A0A4R0YZT7"/>
<organism evidence="6 7">
    <name type="scientific">Dyella soli</name>
    <dbReference type="NCBI Taxonomy" id="522319"/>
    <lineage>
        <taxon>Bacteria</taxon>
        <taxon>Pseudomonadati</taxon>
        <taxon>Pseudomonadota</taxon>
        <taxon>Gammaproteobacteria</taxon>
        <taxon>Lysobacterales</taxon>
        <taxon>Rhodanobacteraceae</taxon>
        <taxon>Dyella</taxon>
    </lineage>
</organism>
<feature type="transmembrane region" description="Helical" evidence="4">
    <location>
        <begin position="36"/>
        <end position="56"/>
    </location>
</feature>
<comment type="caution">
    <text evidence="6">The sequence shown here is derived from an EMBL/GenBank/DDBJ whole genome shotgun (WGS) entry which is preliminary data.</text>
</comment>
<dbReference type="PROSITE" id="PS50887">
    <property type="entry name" value="GGDEF"/>
    <property type="match status" value="1"/>
</dbReference>
<evidence type="ECO:0000313" key="7">
    <source>
        <dbReference type="Proteomes" id="UP000291822"/>
    </source>
</evidence>
<evidence type="ECO:0000256" key="4">
    <source>
        <dbReference type="SAM" id="Phobius"/>
    </source>
</evidence>
<dbReference type="FunFam" id="3.30.70.270:FF:000001">
    <property type="entry name" value="Diguanylate cyclase domain protein"/>
    <property type="match status" value="1"/>
</dbReference>
<comment type="cofactor">
    <cofactor evidence="1">
        <name>Mg(2+)</name>
        <dbReference type="ChEBI" id="CHEBI:18420"/>
    </cofactor>
</comment>
<dbReference type="GO" id="GO:0052621">
    <property type="term" value="F:diguanylate cyclase activity"/>
    <property type="evidence" value="ECO:0007669"/>
    <property type="project" value="UniProtKB-EC"/>
</dbReference>
<dbReference type="InterPro" id="IPR050469">
    <property type="entry name" value="Diguanylate_Cyclase"/>
</dbReference>
<dbReference type="NCBIfam" id="TIGR00254">
    <property type="entry name" value="GGDEF"/>
    <property type="match status" value="1"/>
</dbReference>
<accession>A0A4R0YZT7</accession>
<dbReference type="PANTHER" id="PTHR45138:SF9">
    <property type="entry name" value="DIGUANYLATE CYCLASE DGCM-RELATED"/>
    <property type="match status" value="1"/>
</dbReference>
<proteinExistence type="predicted"/>
<dbReference type="EMBL" id="SJTG01000001">
    <property type="protein sequence ID" value="TCI12874.1"/>
    <property type="molecule type" value="Genomic_DNA"/>
</dbReference>
<name>A0A4R0YZT7_9GAMM</name>
<keyword evidence="4" id="KW-0472">Membrane</keyword>
<dbReference type="SMART" id="SM00267">
    <property type="entry name" value="GGDEF"/>
    <property type="match status" value="1"/>
</dbReference>
<feature type="transmembrane region" description="Helical" evidence="4">
    <location>
        <begin position="187"/>
        <end position="210"/>
    </location>
</feature>
<sequence length="386" mass="42093">MQLDLPTLAIVGFLCSLGACIGFTSLMLVLRGLPVLRWWVTSLWIGTIGIILLGLRNQIPDWLSISVANVTVTLASALLLKGVALHVGRPLRWRWPLMLVALYSALNIWFTYVTPDLRTRVVLFSAVSVAWDAWTVTYLLRYAPRDVRLSCRIAAAIMVADALHFAYRATLPLNPDAGQNAFAAGSPIIITYVAGIVVGLAGYFSLLLMVTERLMVDLRRTARMDSLTGLLNRGAVINDGVLSLGRARQAGQPFSLLVIDLDYFKQVNDTWGHDAGDAALCHVARMIRRHLPEGDAVAGRYGGEEFVVGLPGWSMHEASSMAEQLRAELADVPFAYRGKSIAMTTSIGVATALDGQTFQAIVARADEALYQAKSQGRNEVIQARQA</sequence>
<dbReference type="PANTHER" id="PTHR45138">
    <property type="entry name" value="REGULATORY COMPONENTS OF SENSORY TRANSDUCTION SYSTEM"/>
    <property type="match status" value="1"/>
</dbReference>
<feature type="transmembrane region" description="Helical" evidence="4">
    <location>
        <begin position="121"/>
        <end position="140"/>
    </location>
</feature>
<dbReference type="Proteomes" id="UP000291822">
    <property type="component" value="Unassembled WGS sequence"/>
</dbReference>
<keyword evidence="4" id="KW-0812">Transmembrane</keyword>
<evidence type="ECO:0000259" key="5">
    <source>
        <dbReference type="PROSITE" id="PS50887"/>
    </source>
</evidence>
<dbReference type="Gene3D" id="3.30.70.270">
    <property type="match status" value="1"/>
</dbReference>
<keyword evidence="4" id="KW-1133">Transmembrane helix</keyword>
<dbReference type="Pfam" id="PF00990">
    <property type="entry name" value="GGDEF"/>
    <property type="match status" value="1"/>
</dbReference>
<gene>
    <name evidence="6" type="ORF">EZM97_06015</name>
</gene>
<feature type="domain" description="GGDEF" evidence="5">
    <location>
        <begin position="252"/>
        <end position="385"/>
    </location>
</feature>
<evidence type="ECO:0000256" key="2">
    <source>
        <dbReference type="ARBA" id="ARBA00012528"/>
    </source>
</evidence>
<evidence type="ECO:0000256" key="1">
    <source>
        <dbReference type="ARBA" id="ARBA00001946"/>
    </source>
</evidence>
<dbReference type="SUPFAM" id="SSF55073">
    <property type="entry name" value="Nucleotide cyclase"/>
    <property type="match status" value="1"/>
</dbReference>
<feature type="transmembrane region" description="Helical" evidence="4">
    <location>
        <begin position="95"/>
        <end position="115"/>
    </location>
</feature>
<dbReference type="InterPro" id="IPR043128">
    <property type="entry name" value="Rev_trsase/Diguanyl_cyclase"/>
</dbReference>
<dbReference type="InterPro" id="IPR000160">
    <property type="entry name" value="GGDEF_dom"/>
</dbReference>
<dbReference type="InterPro" id="IPR029787">
    <property type="entry name" value="Nucleotide_cyclase"/>
</dbReference>
<feature type="transmembrane region" description="Helical" evidence="4">
    <location>
        <begin position="6"/>
        <end position="29"/>
    </location>
</feature>
<dbReference type="EC" id="2.7.7.65" evidence="2"/>
<evidence type="ECO:0000256" key="3">
    <source>
        <dbReference type="ARBA" id="ARBA00034247"/>
    </source>
</evidence>
<feature type="transmembrane region" description="Helical" evidence="4">
    <location>
        <begin position="62"/>
        <end position="83"/>
    </location>
</feature>
<evidence type="ECO:0000313" key="6">
    <source>
        <dbReference type="EMBL" id="TCI12874.1"/>
    </source>
</evidence>
<dbReference type="RefSeq" id="WP_131150347.1">
    <property type="nucleotide sequence ID" value="NZ_SJTG01000001.1"/>
</dbReference>